<dbReference type="Proteomes" id="UP000193922">
    <property type="component" value="Unassembled WGS sequence"/>
</dbReference>
<dbReference type="AlphaFoldDB" id="A0A1Y1VXI7"/>
<comment type="caution">
    <text evidence="1">The sequence shown here is derived from an EMBL/GenBank/DDBJ whole genome shotgun (WGS) entry which is preliminary data.</text>
</comment>
<reference evidence="1 2" key="1">
    <citation type="submission" date="2016-07" db="EMBL/GenBank/DDBJ databases">
        <title>Pervasive Adenine N6-methylation of Active Genes in Fungi.</title>
        <authorList>
            <consortium name="DOE Joint Genome Institute"/>
            <person name="Mondo S.J."/>
            <person name="Dannebaum R.O."/>
            <person name="Kuo R.C."/>
            <person name="Labutti K."/>
            <person name="Haridas S."/>
            <person name="Kuo A."/>
            <person name="Salamov A."/>
            <person name="Ahrendt S.R."/>
            <person name="Lipzen A."/>
            <person name="Sullivan W."/>
            <person name="Andreopoulos W.B."/>
            <person name="Clum A."/>
            <person name="Lindquist E."/>
            <person name="Daum C."/>
            <person name="Ramamoorthy G.K."/>
            <person name="Gryganskyi A."/>
            <person name="Culley D."/>
            <person name="Magnuson J.K."/>
            <person name="James T.Y."/>
            <person name="O'Malley M.A."/>
            <person name="Stajich J.E."/>
            <person name="Spatafora J.W."/>
            <person name="Visel A."/>
            <person name="Grigoriev I.V."/>
        </authorList>
    </citation>
    <scope>NUCLEOTIDE SEQUENCE [LARGE SCALE GENOMIC DNA]</scope>
    <source>
        <strain evidence="1 2">ATCC 12442</strain>
    </source>
</reference>
<protein>
    <submittedName>
        <fullName evidence="1">Uncharacterized protein</fullName>
    </submittedName>
</protein>
<gene>
    <name evidence="1" type="ORF">DL89DRAFT_100798</name>
</gene>
<accession>A0A1Y1VXI7</accession>
<evidence type="ECO:0000313" key="1">
    <source>
        <dbReference type="EMBL" id="ORX65494.1"/>
    </source>
</evidence>
<sequence>MLFNNGCSDPRLAGLITWSLCRFPEPTLATTRGALQVVQAMSTSDAARLWELVEPSFVAEMAKSLELERIRYKWTGILAAVASGINAEEVSQEKKSDVLVSMALAAHHPAVLKESGRSSFWIETILRARADPGELCHGFLAALRQAIELAMQGSSEGGQAQFDSAVNLIKDLVFIGSDSVALRLLEFARESINPDSLSLVSQHDIAVWRTPKDQLLEDPVVEKERAKQGGKNKKDDWEAQLREELARKHNKVRKLTSEEQEMVDKQWAKENAARAKVEAAYHGLTCGLATVRAVVRGSLSVASTCMLELVRIVVERAVIGGGSVSEALAGEAIRDTLLDMSKAADGLEEALRTPIAMGLLRRARLCQRDPPGLAVRVHGGPGHASVLQPARQLRAPATAFGRVQLFVPVHAGDL</sequence>
<organism evidence="1 2">
    <name type="scientific">Linderina pennispora</name>
    <dbReference type="NCBI Taxonomy" id="61395"/>
    <lineage>
        <taxon>Eukaryota</taxon>
        <taxon>Fungi</taxon>
        <taxon>Fungi incertae sedis</taxon>
        <taxon>Zoopagomycota</taxon>
        <taxon>Kickxellomycotina</taxon>
        <taxon>Kickxellomycetes</taxon>
        <taxon>Kickxellales</taxon>
        <taxon>Kickxellaceae</taxon>
        <taxon>Linderina</taxon>
    </lineage>
</organism>
<dbReference type="STRING" id="61395.A0A1Y1VXI7"/>
<name>A0A1Y1VXI7_9FUNG</name>
<proteinExistence type="predicted"/>
<dbReference type="EMBL" id="MCFD01000028">
    <property type="protein sequence ID" value="ORX65494.1"/>
    <property type="molecule type" value="Genomic_DNA"/>
</dbReference>
<dbReference type="GeneID" id="63799634"/>
<dbReference type="RefSeq" id="XP_040739671.1">
    <property type="nucleotide sequence ID" value="XM_040882986.1"/>
</dbReference>
<dbReference type="OrthoDB" id="5148094at2759"/>
<evidence type="ECO:0000313" key="2">
    <source>
        <dbReference type="Proteomes" id="UP000193922"/>
    </source>
</evidence>
<keyword evidence="2" id="KW-1185">Reference proteome</keyword>